<feature type="transmembrane region" description="Helical" evidence="5">
    <location>
        <begin position="137"/>
        <end position="156"/>
    </location>
</feature>
<organism evidence="7 8">
    <name type="scientific">Pseudomonas cavernae</name>
    <dbReference type="NCBI Taxonomy" id="2320867"/>
    <lineage>
        <taxon>Bacteria</taxon>
        <taxon>Pseudomonadati</taxon>
        <taxon>Pseudomonadota</taxon>
        <taxon>Gammaproteobacteria</taxon>
        <taxon>Pseudomonadales</taxon>
        <taxon>Pseudomonadaceae</taxon>
        <taxon>Pseudomonas</taxon>
    </lineage>
</organism>
<sequence>MQNSRVPLSASPPFSRLQLNQFIARRWLPLGYLVLLSGLFWVGERNHYSKLYYLLMAFPALLGLIAQPRALLQLLRTPIALAFLAFAAWLLLSLSWTSSTENLASLAKRPLYVFMLFTSCTLMVLHDERMLPRLLRLGAGLALVAALVIQSLHFLTPPPDGRLIGTGGLINPLLTSHVLGFFCIYWLAAWATEGKSLRVYGLLGAAVLLGAVLATGSRTPLMAIGLASLWLALMAPQRRTLYLIGGLSIAGLLLAFCFPDLLLARGLSYRPQLWTAAFEQHQTQPWLGLGYDAPLQLWIESFTYPFADPHNTGLAVALELGLIGLLLWLVLYGLTLATCVRHRTDRRFQLASTLVIYGLAAGMTEGSSFLSRPNESWFLIWIPLSMVAALSISQRLQAAKP</sequence>
<dbReference type="AlphaFoldDB" id="A0A385Z9V3"/>
<dbReference type="EMBL" id="CP032419">
    <property type="protein sequence ID" value="AYC34552.1"/>
    <property type="molecule type" value="Genomic_DNA"/>
</dbReference>
<evidence type="ECO:0000256" key="1">
    <source>
        <dbReference type="ARBA" id="ARBA00004141"/>
    </source>
</evidence>
<dbReference type="Pfam" id="PF04932">
    <property type="entry name" value="Wzy_C"/>
    <property type="match status" value="1"/>
</dbReference>
<proteinExistence type="predicted"/>
<feature type="transmembrane region" description="Helical" evidence="5">
    <location>
        <begin position="242"/>
        <end position="264"/>
    </location>
</feature>
<dbReference type="KEGG" id="pcav:D3880_20195"/>
<keyword evidence="7" id="KW-0436">Ligase</keyword>
<feature type="transmembrane region" description="Helical" evidence="5">
    <location>
        <begin position="348"/>
        <end position="370"/>
    </location>
</feature>
<keyword evidence="4 5" id="KW-0472">Membrane</keyword>
<feature type="transmembrane region" description="Helical" evidence="5">
    <location>
        <begin position="376"/>
        <end position="393"/>
    </location>
</feature>
<dbReference type="Proteomes" id="UP000265560">
    <property type="component" value="Chromosome"/>
</dbReference>
<gene>
    <name evidence="7" type="ORF">D3880_20195</name>
</gene>
<feature type="transmembrane region" description="Helical" evidence="5">
    <location>
        <begin position="78"/>
        <end position="97"/>
    </location>
</feature>
<feature type="transmembrane region" description="Helical" evidence="5">
    <location>
        <begin position="168"/>
        <end position="190"/>
    </location>
</feature>
<accession>A0A385Z9V3</accession>
<evidence type="ECO:0000256" key="4">
    <source>
        <dbReference type="ARBA" id="ARBA00023136"/>
    </source>
</evidence>
<dbReference type="PANTHER" id="PTHR37422:SF13">
    <property type="entry name" value="LIPOPOLYSACCHARIDE BIOSYNTHESIS PROTEIN PA4999-RELATED"/>
    <property type="match status" value="1"/>
</dbReference>
<dbReference type="PANTHER" id="PTHR37422">
    <property type="entry name" value="TEICHURONIC ACID BIOSYNTHESIS PROTEIN TUAE"/>
    <property type="match status" value="1"/>
</dbReference>
<evidence type="ECO:0000256" key="2">
    <source>
        <dbReference type="ARBA" id="ARBA00022692"/>
    </source>
</evidence>
<name>A0A385Z9V3_9PSED</name>
<evidence type="ECO:0000256" key="5">
    <source>
        <dbReference type="SAM" id="Phobius"/>
    </source>
</evidence>
<dbReference type="GO" id="GO:0016020">
    <property type="term" value="C:membrane"/>
    <property type="evidence" value="ECO:0007669"/>
    <property type="project" value="UniProtKB-SubCell"/>
</dbReference>
<dbReference type="GO" id="GO:0016874">
    <property type="term" value="F:ligase activity"/>
    <property type="evidence" value="ECO:0007669"/>
    <property type="project" value="UniProtKB-KW"/>
</dbReference>
<keyword evidence="8" id="KW-1185">Reference proteome</keyword>
<feature type="transmembrane region" description="Helical" evidence="5">
    <location>
        <begin position="314"/>
        <end position="336"/>
    </location>
</feature>
<feature type="domain" description="O-antigen ligase-related" evidence="6">
    <location>
        <begin position="204"/>
        <end position="329"/>
    </location>
</feature>
<evidence type="ECO:0000313" key="8">
    <source>
        <dbReference type="Proteomes" id="UP000265560"/>
    </source>
</evidence>
<feature type="transmembrane region" description="Helical" evidence="5">
    <location>
        <begin position="109"/>
        <end position="125"/>
    </location>
</feature>
<keyword evidence="2 5" id="KW-0812">Transmembrane</keyword>
<dbReference type="InterPro" id="IPR007016">
    <property type="entry name" value="O-antigen_ligase-rel_domated"/>
</dbReference>
<evidence type="ECO:0000313" key="7">
    <source>
        <dbReference type="EMBL" id="AYC34552.1"/>
    </source>
</evidence>
<keyword evidence="3 5" id="KW-1133">Transmembrane helix</keyword>
<feature type="transmembrane region" description="Helical" evidence="5">
    <location>
        <begin position="197"/>
        <end position="214"/>
    </location>
</feature>
<protein>
    <submittedName>
        <fullName evidence="7">O-antigen ligase domain-containing protein</fullName>
    </submittedName>
</protein>
<dbReference type="InterPro" id="IPR051533">
    <property type="entry name" value="WaaL-like"/>
</dbReference>
<evidence type="ECO:0000256" key="3">
    <source>
        <dbReference type="ARBA" id="ARBA00022989"/>
    </source>
</evidence>
<dbReference type="OrthoDB" id="8534453at2"/>
<reference evidence="8" key="1">
    <citation type="submission" date="2018-09" db="EMBL/GenBank/DDBJ databases">
        <authorList>
            <person name="Zhu H."/>
        </authorList>
    </citation>
    <scope>NUCLEOTIDE SEQUENCE [LARGE SCALE GENOMIC DNA]</scope>
    <source>
        <strain evidence="8">K2W31S-8</strain>
    </source>
</reference>
<feature type="transmembrane region" description="Helical" evidence="5">
    <location>
        <begin position="26"/>
        <end position="43"/>
    </location>
</feature>
<feature type="transmembrane region" description="Helical" evidence="5">
    <location>
        <begin position="49"/>
        <end position="66"/>
    </location>
</feature>
<evidence type="ECO:0000259" key="6">
    <source>
        <dbReference type="Pfam" id="PF04932"/>
    </source>
</evidence>
<comment type="subcellular location">
    <subcellularLocation>
        <location evidence="1">Membrane</location>
        <topology evidence="1">Multi-pass membrane protein</topology>
    </subcellularLocation>
</comment>